<evidence type="ECO:0000313" key="1">
    <source>
        <dbReference type="EMBL" id="GAJ20722.1"/>
    </source>
</evidence>
<dbReference type="AlphaFoldDB" id="X1VME0"/>
<organism evidence="1">
    <name type="scientific">marine sediment metagenome</name>
    <dbReference type="NCBI Taxonomy" id="412755"/>
    <lineage>
        <taxon>unclassified sequences</taxon>
        <taxon>metagenomes</taxon>
        <taxon>ecological metagenomes</taxon>
    </lineage>
</organism>
<gene>
    <name evidence="1" type="ORF">S12H4_60118</name>
</gene>
<protein>
    <submittedName>
        <fullName evidence="1">Uncharacterized protein</fullName>
    </submittedName>
</protein>
<reference evidence="1" key="1">
    <citation type="journal article" date="2014" name="Front. Microbiol.">
        <title>High frequency of phylogenetically diverse reductive dehalogenase-homologous genes in deep subseafloor sedimentary metagenomes.</title>
        <authorList>
            <person name="Kawai M."/>
            <person name="Futagami T."/>
            <person name="Toyoda A."/>
            <person name="Takaki Y."/>
            <person name="Nishi S."/>
            <person name="Hori S."/>
            <person name="Arai W."/>
            <person name="Tsubouchi T."/>
            <person name="Morono Y."/>
            <person name="Uchiyama I."/>
            <person name="Ito T."/>
            <person name="Fujiyama A."/>
            <person name="Inagaki F."/>
            <person name="Takami H."/>
        </authorList>
    </citation>
    <scope>NUCLEOTIDE SEQUENCE</scope>
    <source>
        <strain evidence="1">Expedition CK06-06</strain>
    </source>
</reference>
<dbReference type="EMBL" id="BARW01039480">
    <property type="protein sequence ID" value="GAJ20722.1"/>
    <property type="molecule type" value="Genomic_DNA"/>
</dbReference>
<proteinExistence type="predicted"/>
<sequence length="68" mass="7980">MEEITIEWRGPFSYPEVIDKEGKDPNERQYAIAWEPLKLPPQTKYVGSAFDLKRKEKARKSCKQILVV</sequence>
<name>X1VME0_9ZZZZ</name>
<comment type="caution">
    <text evidence="1">The sequence shown here is derived from an EMBL/GenBank/DDBJ whole genome shotgun (WGS) entry which is preliminary data.</text>
</comment>
<accession>X1VME0</accession>